<comment type="caution">
    <text evidence="1">The sequence shown here is derived from an EMBL/GenBank/DDBJ whole genome shotgun (WGS) entry which is preliminary data.</text>
</comment>
<reference evidence="1" key="1">
    <citation type="journal article" date="2014" name="Int. J. Syst. Evol. Microbiol.">
        <title>Complete genome sequence of Corynebacterium casei LMG S-19264T (=DSM 44701T), isolated from a smear-ripened cheese.</title>
        <authorList>
            <consortium name="US DOE Joint Genome Institute (JGI-PGF)"/>
            <person name="Walter F."/>
            <person name="Albersmeier A."/>
            <person name="Kalinowski J."/>
            <person name="Ruckert C."/>
        </authorList>
    </citation>
    <scope>NUCLEOTIDE SEQUENCE</scope>
    <source>
        <strain evidence="1">CGMCC 1.10749</strain>
    </source>
</reference>
<accession>A0A8H9KSL0</accession>
<name>A0A8H9KSL0_9MICO</name>
<evidence type="ECO:0000313" key="1">
    <source>
        <dbReference type="EMBL" id="GGB81356.1"/>
    </source>
</evidence>
<reference evidence="1" key="2">
    <citation type="submission" date="2020-09" db="EMBL/GenBank/DDBJ databases">
        <authorList>
            <person name="Sun Q."/>
            <person name="Zhou Y."/>
        </authorList>
    </citation>
    <scope>NUCLEOTIDE SEQUENCE</scope>
    <source>
        <strain evidence="1">CGMCC 1.10749</strain>
    </source>
</reference>
<dbReference type="AlphaFoldDB" id="A0A8H9KSL0"/>
<protein>
    <submittedName>
        <fullName evidence="1">Uncharacterized protein</fullName>
    </submittedName>
</protein>
<gene>
    <name evidence="1" type="ORF">GCM10011314_21200</name>
</gene>
<dbReference type="Proteomes" id="UP000628079">
    <property type="component" value="Unassembled WGS sequence"/>
</dbReference>
<dbReference type="EMBL" id="BMEA01000002">
    <property type="protein sequence ID" value="GGB81356.1"/>
    <property type="molecule type" value="Genomic_DNA"/>
</dbReference>
<organism evidence="1 2">
    <name type="scientific">Knoellia flava</name>
    <dbReference type="NCBI Taxonomy" id="913969"/>
    <lineage>
        <taxon>Bacteria</taxon>
        <taxon>Bacillati</taxon>
        <taxon>Actinomycetota</taxon>
        <taxon>Actinomycetes</taxon>
        <taxon>Micrococcales</taxon>
        <taxon>Intrasporangiaceae</taxon>
        <taxon>Knoellia</taxon>
    </lineage>
</organism>
<proteinExistence type="predicted"/>
<evidence type="ECO:0000313" key="2">
    <source>
        <dbReference type="Proteomes" id="UP000628079"/>
    </source>
</evidence>
<sequence>MPYEATGAGSMEWRGSLPPVAPCRRPGCGGSVYWKGVDAFARGSERETQDLFCTAECEEEFWATREGRREEIQRLLRQRQESTDLRGAADGWDEQFNLVWWHQARYMGVRRFATSPQEAAWHEHYYALG</sequence>